<evidence type="ECO:0000313" key="1">
    <source>
        <dbReference type="EMBL" id="OCK86538.1"/>
    </source>
</evidence>
<evidence type="ECO:0000313" key="2">
    <source>
        <dbReference type="Proteomes" id="UP000250078"/>
    </source>
</evidence>
<name>A0ACC8EKA2_9PEZI</name>
<reference evidence="1 2" key="1">
    <citation type="journal article" date="2016" name="Nat. Commun.">
        <title>Ectomycorrhizal ecology is imprinted in the genome of the dominant symbiotic fungus Cenococcum geophilum.</title>
        <authorList>
            <consortium name="DOE Joint Genome Institute"/>
            <person name="Peter M."/>
            <person name="Kohler A."/>
            <person name="Ohm R.A."/>
            <person name="Kuo A."/>
            <person name="Krutzmann J."/>
            <person name="Morin E."/>
            <person name="Arend M."/>
            <person name="Barry K.W."/>
            <person name="Binder M."/>
            <person name="Choi C."/>
            <person name="Clum A."/>
            <person name="Copeland A."/>
            <person name="Grisel N."/>
            <person name="Haridas S."/>
            <person name="Kipfer T."/>
            <person name="LaButti K."/>
            <person name="Lindquist E."/>
            <person name="Lipzen A."/>
            <person name="Maire R."/>
            <person name="Meier B."/>
            <person name="Mihaltcheva S."/>
            <person name="Molinier V."/>
            <person name="Murat C."/>
            <person name="Poggeler S."/>
            <person name="Quandt C.A."/>
            <person name="Sperisen C."/>
            <person name="Tritt A."/>
            <person name="Tisserant E."/>
            <person name="Crous P.W."/>
            <person name="Henrissat B."/>
            <person name="Nehls U."/>
            <person name="Egli S."/>
            <person name="Spatafora J.W."/>
            <person name="Grigoriev I.V."/>
            <person name="Martin F.M."/>
        </authorList>
    </citation>
    <scope>NUCLEOTIDE SEQUENCE [LARGE SCALE GENOMIC DNA]</scope>
    <source>
        <strain evidence="1 2">1.58</strain>
    </source>
</reference>
<dbReference type="Proteomes" id="UP000250078">
    <property type="component" value="Unassembled WGS sequence"/>
</dbReference>
<protein>
    <submittedName>
        <fullName evidence="1">AMP-dependent synthetase and ligase</fullName>
    </submittedName>
</protein>
<keyword evidence="1" id="KW-0436">Ligase</keyword>
<sequence length="455" mass="49778">MGLLEIERTEYPRESSLVDVFREQVAACPDATAVKDSSSQLTYAQLDRQSDELATWLRRRSIPAETLVGVLAPRSCQTIVAFLGILKANLAYLPLDVNVPAARIEAILSAIPNHKLVLLGSDVSAPELQLADVKLVRIDDTLGHNVPDNSTRASPGPSATSLAYVIFTSGSTGTPKGVMVEHRSIVRLVKQSNSMSKMPYAARVAHLTNIAFDVSAWEVYATLLNGGTLVCIDYFTSFDAKALGVLFAREQISAAMITPTLLKQCIVNMPEALRNLDVLFTGGDRLDRRDAIAAQALVQGAVYNAWGPTETTIVSTIYELPEHEMFTNGVPIGRAVSNSWAFVMDPHQQLVPVGVMGEAVVIGDGLARGYTNPALDRDRFVQVTIDGQLVRAYRTGDRARYRPKDGQIEFFGRMDRQLKIRGHRIEPAEVEHADRGARRDAPWYDYAVVPTSASA</sequence>
<accession>A0ACC8EKA2</accession>
<gene>
    <name evidence="1" type="ORF">K441DRAFT_599286</name>
</gene>
<keyword evidence="2" id="KW-1185">Reference proteome</keyword>
<dbReference type="EMBL" id="KV748320">
    <property type="protein sequence ID" value="OCK86538.1"/>
    <property type="molecule type" value="Genomic_DNA"/>
</dbReference>
<organism evidence="1 2">
    <name type="scientific">Cenococcum geophilum 1.58</name>
    <dbReference type="NCBI Taxonomy" id="794803"/>
    <lineage>
        <taxon>Eukaryota</taxon>
        <taxon>Fungi</taxon>
        <taxon>Dikarya</taxon>
        <taxon>Ascomycota</taxon>
        <taxon>Pezizomycotina</taxon>
        <taxon>Dothideomycetes</taxon>
        <taxon>Pleosporomycetidae</taxon>
        <taxon>Gloniales</taxon>
        <taxon>Gloniaceae</taxon>
        <taxon>Cenococcum</taxon>
    </lineage>
</organism>
<proteinExistence type="predicted"/>